<dbReference type="RefSeq" id="WP_229525246.1">
    <property type="nucleotide sequence ID" value="NZ_JAFFQR010000095.1"/>
</dbReference>
<organism evidence="1 2">
    <name type="scientific">Paenibacillus farraposensis</name>
    <dbReference type="NCBI Taxonomy" id="2807095"/>
    <lineage>
        <taxon>Bacteria</taxon>
        <taxon>Bacillati</taxon>
        <taxon>Bacillota</taxon>
        <taxon>Bacilli</taxon>
        <taxon>Bacillales</taxon>
        <taxon>Paenibacillaceae</taxon>
        <taxon>Paenibacillus</taxon>
    </lineage>
</organism>
<proteinExistence type="predicted"/>
<comment type="caution">
    <text evidence="1">The sequence shown here is derived from an EMBL/GenBank/DDBJ whole genome shotgun (WGS) entry which is preliminary data.</text>
</comment>
<gene>
    <name evidence="1" type="ORF">ACFQ5D_10655</name>
</gene>
<accession>A0ABW4DF98</accession>
<protein>
    <submittedName>
        <fullName evidence="1">Uncharacterized protein</fullName>
    </submittedName>
</protein>
<dbReference type="EMBL" id="JBHTNZ010000011">
    <property type="protein sequence ID" value="MFD1461861.1"/>
    <property type="molecule type" value="Genomic_DNA"/>
</dbReference>
<keyword evidence="2" id="KW-1185">Reference proteome</keyword>
<sequence length="83" mass="9174">MELKSNVENSSPVYRSSIPINKAIRVHDERTAECVKEVLALLGSKGCTVGHAIFILKKAQEAATDCTIMQNEYTNDFIDSSSR</sequence>
<name>A0ABW4DF98_9BACL</name>
<evidence type="ECO:0000313" key="2">
    <source>
        <dbReference type="Proteomes" id="UP001597340"/>
    </source>
</evidence>
<reference evidence="2" key="1">
    <citation type="journal article" date="2019" name="Int. J. Syst. Evol. Microbiol.">
        <title>The Global Catalogue of Microorganisms (GCM) 10K type strain sequencing project: providing services to taxonomists for standard genome sequencing and annotation.</title>
        <authorList>
            <consortium name="The Broad Institute Genomics Platform"/>
            <consortium name="The Broad Institute Genome Sequencing Center for Infectious Disease"/>
            <person name="Wu L."/>
            <person name="Ma J."/>
        </authorList>
    </citation>
    <scope>NUCLEOTIDE SEQUENCE [LARGE SCALE GENOMIC DNA]</scope>
    <source>
        <strain evidence="2">CCM 9147</strain>
    </source>
</reference>
<evidence type="ECO:0000313" key="1">
    <source>
        <dbReference type="EMBL" id="MFD1461861.1"/>
    </source>
</evidence>
<dbReference type="Proteomes" id="UP001597340">
    <property type="component" value="Unassembled WGS sequence"/>
</dbReference>